<feature type="transmembrane region" description="Helical" evidence="6">
    <location>
        <begin position="50"/>
        <end position="69"/>
    </location>
</feature>
<evidence type="ECO:0000256" key="6">
    <source>
        <dbReference type="SAM" id="Phobius"/>
    </source>
</evidence>
<dbReference type="RefSeq" id="WP_173121690.1">
    <property type="nucleotide sequence ID" value="NZ_JABRWJ010000002.1"/>
</dbReference>
<keyword evidence="2" id="KW-1003">Cell membrane</keyword>
<feature type="transmembrane region" description="Helical" evidence="6">
    <location>
        <begin position="104"/>
        <end position="123"/>
    </location>
</feature>
<dbReference type="Pfam" id="PF02653">
    <property type="entry name" value="BPD_transp_2"/>
    <property type="match status" value="1"/>
</dbReference>
<organism evidence="7 8">
    <name type="scientific">Pseudaquabacterium terrae</name>
    <dbReference type="NCBI Taxonomy" id="2732868"/>
    <lineage>
        <taxon>Bacteria</taxon>
        <taxon>Pseudomonadati</taxon>
        <taxon>Pseudomonadota</taxon>
        <taxon>Betaproteobacteria</taxon>
        <taxon>Burkholderiales</taxon>
        <taxon>Sphaerotilaceae</taxon>
        <taxon>Pseudaquabacterium</taxon>
    </lineage>
</organism>
<dbReference type="Proteomes" id="UP000737171">
    <property type="component" value="Unassembled WGS sequence"/>
</dbReference>
<feature type="transmembrane region" description="Helical" evidence="6">
    <location>
        <begin position="179"/>
        <end position="196"/>
    </location>
</feature>
<sequence>MLYRENGQFKTSYRADQQIFPILQDRIVIAGLLVLAFVAVPLLADEYLLRAILIPFLILALAALGLNVLVGYCGQISLGTGAFMAVGAYAAYNLQVRIDGTPLLVSLLFGGLCATVAGMLFGIPSLRIKGLYLAVATLAAQFFFDWAFLRIKWFTNYAASGSVAVADLNVFGIPVVSPVQKYLFCLVVVVVCALLVKNLVRGHIGREWMAMRDMDVAAAVIGIRPIYAKLSAFAVSSFVVGVAGVMWGFVYLGSWEPSAFSIDRSFQLLFMIIIGGLGSVMGSFFGAAFIVVLPIALDRLLPVAGAAVGLAVDTATVSHVVLMIYGSLIVFFLVVEPHGLARLWSIGKDKLRLWPFPH</sequence>
<evidence type="ECO:0000256" key="5">
    <source>
        <dbReference type="ARBA" id="ARBA00023136"/>
    </source>
</evidence>
<protein>
    <submittedName>
        <fullName evidence="7">Branched-chain amino acid ABC transporter permease</fullName>
    </submittedName>
</protein>
<evidence type="ECO:0000313" key="8">
    <source>
        <dbReference type="Proteomes" id="UP000737171"/>
    </source>
</evidence>
<evidence type="ECO:0000256" key="1">
    <source>
        <dbReference type="ARBA" id="ARBA00004651"/>
    </source>
</evidence>
<feature type="transmembrane region" description="Helical" evidence="6">
    <location>
        <begin position="233"/>
        <end position="254"/>
    </location>
</feature>
<reference evidence="7 8" key="1">
    <citation type="submission" date="2020-05" db="EMBL/GenBank/DDBJ databases">
        <title>Aquincola sp. isolate from soil.</title>
        <authorList>
            <person name="Han J."/>
            <person name="Kim D.-U."/>
        </authorList>
    </citation>
    <scope>NUCLEOTIDE SEQUENCE [LARGE SCALE GENOMIC DNA]</scope>
    <source>
        <strain evidence="7 8">S2</strain>
    </source>
</reference>
<dbReference type="InterPro" id="IPR043428">
    <property type="entry name" value="LivM-like"/>
</dbReference>
<dbReference type="InterPro" id="IPR001851">
    <property type="entry name" value="ABC_transp_permease"/>
</dbReference>
<keyword evidence="3 6" id="KW-0812">Transmembrane</keyword>
<keyword evidence="5 6" id="KW-0472">Membrane</keyword>
<evidence type="ECO:0000256" key="2">
    <source>
        <dbReference type="ARBA" id="ARBA00022475"/>
    </source>
</evidence>
<comment type="subcellular location">
    <subcellularLocation>
        <location evidence="1">Cell membrane</location>
        <topology evidence="1">Multi-pass membrane protein</topology>
    </subcellularLocation>
</comment>
<evidence type="ECO:0000256" key="4">
    <source>
        <dbReference type="ARBA" id="ARBA00022989"/>
    </source>
</evidence>
<feature type="transmembrane region" description="Helical" evidence="6">
    <location>
        <begin position="130"/>
        <end position="149"/>
    </location>
</feature>
<feature type="transmembrane region" description="Helical" evidence="6">
    <location>
        <begin position="317"/>
        <end position="335"/>
    </location>
</feature>
<name>A0ABX2EDP0_9BURK</name>
<proteinExistence type="predicted"/>
<gene>
    <name evidence="7" type="ORF">HLB44_06185</name>
</gene>
<dbReference type="CDD" id="cd06581">
    <property type="entry name" value="TM_PBP1_LivM_like"/>
    <property type="match status" value="1"/>
</dbReference>
<evidence type="ECO:0000313" key="7">
    <source>
        <dbReference type="EMBL" id="NRF66565.1"/>
    </source>
</evidence>
<dbReference type="PANTHER" id="PTHR30482:SF5">
    <property type="entry name" value="ABC TRANSPORTER PERMEASE PROTEIN"/>
    <property type="match status" value="1"/>
</dbReference>
<keyword evidence="4 6" id="KW-1133">Transmembrane helix</keyword>
<dbReference type="PANTHER" id="PTHR30482">
    <property type="entry name" value="HIGH-AFFINITY BRANCHED-CHAIN AMINO ACID TRANSPORT SYSTEM PERMEASE"/>
    <property type="match status" value="1"/>
</dbReference>
<keyword evidence="8" id="KW-1185">Reference proteome</keyword>
<feature type="transmembrane region" description="Helical" evidence="6">
    <location>
        <begin position="76"/>
        <end position="92"/>
    </location>
</feature>
<feature type="transmembrane region" description="Helical" evidence="6">
    <location>
        <begin position="27"/>
        <end position="44"/>
    </location>
</feature>
<comment type="caution">
    <text evidence="7">The sequence shown here is derived from an EMBL/GenBank/DDBJ whole genome shotgun (WGS) entry which is preliminary data.</text>
</comment>
<evidence type="ECO:0000256" key="3">
    <source>
        <dbReference type="ARBA" id="ARBA00022692"/>
    </source>
</evidence>
<feature type="transmembrane region" description="Helical" evidence="6">
    <location>
        <begin position="266"/>
        <end position="297"/>
    </location>
</feature>
<accession>A0ABX2EDP0</accession>
<dbReference type="EMBL" id="JABRWJ010000002">
    <property type="protein sequence ID" value="NRF66565.1"/>
    <property type="molecule type" value="Genomic_DNA"/>
</dbReference>